<dbReference type="AlphaFoldDB" id="A0A0J9TLZ8"/>
<dbReference type="EC" id="6.1.1.6" evidence="1 9"/>
<dbReference type="Proteomes" id="UP000053239">
    <property type="component" value="Unassembled WGS sequence"/>
</dbReference>
<keyword evidence="2" id="KW-0436">Ligase</keyword>
<dbReference type="NCBIfam" id="NF001756">
    <property type="entry name" value="PRK00484.1"/>
    <property type="match status" value="1"/>
</dbReference>
<dbReference type="InterPro" id="IPR006195">
    <property type="entry name" value="aa-tRNA-synth_II"/>
</dbReference>
<dbReference type="Gene3D" id="2.40.50.140">
    <property type="entry name" value="Nucleic acid-binding proteins"/>
    <property type="match status" value="1"/>
</dbReference>
<dbReference type="NCBIfam" id="TIGR00499">
    <property type="entry name" value="lysS_bact"/>
    <property type="match status" value="1"/>
</dbReference>
<keyword evidence="4" id="KW-0547">Nucleotide-binding</keyword>
<keyword evidence="5" id="KW-0067">ATP-binding</keyword>
<evidence type="ECO:0000256" key="7">
    <source>
        <dbReference type="ARBA" id="ARBA00030563"/>
    </source>
</evidence>
<dbReference type="InterPro" id="IPR004365">
    <property type="entry name" value="NA-bd_OB_tRNA"/>
</dbReference>
<dbReference type="Gene3D" id="3.30.930.10">
    <property type="entry name" value="Bira Bifunctional Protein, Domain 2"/>
    <property type="match status" value="1"/>
</dbReference>
<dbReference type="CDD" id="cd04322">
    <property type="entry name" value="LysRS_N"/>
    <property type="match status" value="1"/>
</dbReference>
<organism evidence="11 12">
    <name type="scientific">Plasmodium vivax North Korean</name>
    <dbReference type="NCBI Taxonomy" id="1035514"/>
    <lineage>
        <taxon>Eukaryota</taxon>
        <taxon>Sar</taxon>
        <taxon>Alveolata</taxon>
        <taxon>Apicomplexa</taxon>
        <taxon>Aconoidasida</taxon>
        <taxon>Haemosporida</taxon>
        <taxon>Plasmodiidae</taxon>
        <taxon>Plasmodium</taxon>
        <taxon>Plasmodium (Plasmodium)</taxon>
    </lineage>
</organism>
<dbReference type="InterPro" id="IPR018149">
    <property type="entry name" value="Lys-tRNA-synth_II_C"/>
</dbReference>
<dbReference type="InterPro" id="IPR045864">
    <property type="entry name" value="aa-tRNA-synth_II/BPL/LPL"/>
</dbReference>
<dbReference type="PANTHER" id="PTHR42918:SF15">
    <property type="entry name" value="LYSINE--TRNA LIGASE, CHLOROPLASTIC_MITOCHONDRIAL"/>
    <property type="match status" value="1"/>
</dbReference>
<evidence type="ECO:0000256" key="6">
    <source>
        <dbReference type="ARBA" id="ARBA00023146"/>
    </source>
</evidence>
<evidence type="ECO:0000256" key="9">
    <source>
        <dbReference type="RuleBase" id="RU003748"/>
    </source>
</evidence>
<dbReference type="EMBL" id="KQ235637">
    <property type="protein sequence ID" value="KMZ96339.1"/>
    <property type="molecule type" value="Genomic_DNA"/>
</dbReference>
<dbReference type="GO" id="GO:0004824">
    <property type="term" value="F:lysine-tRNA ligase activity"/>
    <property type="evidence" value="ECO:0007669"/>
    <property type="project" value="UniProtKB-EC"/>
</dbReference>
<dbReference type="SUPFAM" id="SSF50249">
    <property type="entry name" value="Nucleic acid-binding proteins"/>
    <property type="match status" value="1"/>
</dbReference>
<accession>A0A0J9TLZ8</accession>
<reference evidence="11 12" key="1">
    <citation type="submission" date="2011-09" db="EMBL/GenBank/DDBJ databases">
        <title>The Genome Sequence of Plasmodium vivax North Korean.</title>
        <authorList>
            <consortium name="The Broad Institute Genome Sequencing Platform"/>
            <consortium name="The Broad Institute Genome Sequencing Center for Infectious Disease"/>
            <person name="Neafsey D."/>
            <person name="Carlton J."/>
            <person name="Barnwell J."/>
            <person name="Collins W."/>
            <person name="Escalante A."/>
            <person name="Mullikin J."/>
            <person name="Saul A."/>
            <person name="Guigo R."/>
            <person name="Camara F."/>
            <person name="Young S.K."/>
            <person name="Zeng Q."/>
            <person name="Gargeya S."/>
            <person name="Fitzgerald M."/>
            <person name="Haas B."/>
            <person name="Abouelleil A."/>
            <person name="Alvarado L."/>
            <person name="Arachchi H.M."/>
            <person name="Berlin A."/>
            <person name="Brown A."/>
            <person name="Chapman S.B."/>
            <person name="Chen Z."/>
            <person name="Dunbar C."/>
            <person name="Freedman E."/>
            <person name="Gearin G."/>
            <person name="Gellesch M."/>
            <person name="Goldberg J."/>
            <person name="Griggs A."/>
            <person name="Gujja S."/>
            <person name="Heiman D."/>
            <person name="Howarth C."/>
            <person name="Larson L."/>
            <person name="Lui A."/>
            <person name="MacDonald P.J.P."/>
            <person name="Montmayeur A."/>
            <person name="Murphy C."/>
            <person name="Neiman D."/>
            <person name="Pearson M."/>
            <person name="Priest M."/>
            <person name="Roberts A."/>
            <person name="Saif S."/>
            <person name="Shea T."/>
            <person name="Shenoy N."/>
            <person name="Sisk P."/>
            <person name="Stolte C."/>
            <person name="Sykes S."/>
            <person name="Wortman J."/>
            <person name="Nusbaum C."/>
            <person name="Birren B."/>
        </authorList>
    </citation>
    <scope>NUCLEOTIDE SEQUENCE [LARGE SCALE GENOMIC DNA]</scope>
    <source>
        <strain evidence="11 12">North Korean</strain>
    </source>
</reference>
<protein>
    <recommendedName>
        <fullName evidence="1 9">Lysine--tRNA ligase</fullName>
        <ecNumber evidence="1 9">6.1.1.6</ecNumber>
    </recommendedName>
    <alternativeName>
        <fullName evidence="7 9">Lysyl-tRNA synthetase</fullName>
    </alternativeName>
</protein>
<keyword evidence="3" id="KW-0479">Metal-binding</keyword>
<dbReference type="InterPro" id="IPR002313">
    <property type="entry name" value="Lys-tRNA-ligase_II"/>
</dbReference>
<dbReference type="InterPro" id="IPR004364">
    <property type="entry name" value="Aa-tRNA-synt_II"/>
</dbReference>
<keyword evidence="6 11" id="KW-0030">Aminoacyl-tRNA synthetase</keyword>
<dbReference type="GO" id="GO:0005524">
    <property type="term" value="F:ATP binding"/>
    <property type="evidence" value="ECO:0007669"/>
    <property type="project" value="UniProtKB-KW"/>
</dbReference>
<evidence type="ECO:0000256" key="4">
    <source>
        <dbReference type="ARBA" id="ARBA00022741"/>
    </source>
</evidence>
<evidence type="ECO:0000313" key="11">
    <source>
        <dbReference type="EMBL" id="KMZ96339.1"/>
    </source>
</evidence>
<dbReference type="GO" id="GO:0046872">
    <property type="term" value="F:metal ion binding"/>
    <property type="evidence" value="ECO:0007669"/>
    <property type="project" value="UniProtKB-KW"/>
</dbReference>
<evidence type="ECO:0000256" key="3">
    <source>
        <dbReference type="ARBA" id="ARBA00022723"/>
    </source>
</evidence>
<dbReference type="GO" id="GO:0005829">
    <property type="term" value="C:cytosol"/>
    <property type="evidence" value="ECO:0007669"/>
    <property type="project" value="TreeGrafter"/>
</dbReference>
<dbReference type="HAMAP" id="MF_00252">
    <property type="entry name" value="Lys_tRNA_synth_class2"/>
    <property type="match status" value="1"/>
</dbReference>
<evidence type="ECO:0000256" key="1">
    <source>
        <dbReference type="ARBA" id="ARBA00013166"/>
    </source>
</evidence>
<evidence type="ECO:0000256" key="5">
    <source>
        <dbReference type="ARBA" id="ARBA00022840"/>
    </source>
</evidence>
<evidence type="ECO:0000256" key="2">
    <source>
        <dbReference type="ARBA" id="ARBA00022598"/>
    </source>
</evidence>
<dbReference type="Pfam" id="PF01336">
    <property type="entry name" value="tRNA_anti-codon"/>
    <property type="match status" value="1"/>
</dbReference>
<dbReference type="Pfam" id="PF00152">
    <property type="entry name" value="tRNA-synt_2"/>
    <property type="match status" value="1"/>
</dbReference>
<dbReference type="InterPro" id="IPR044136">
    <property type="entry name" value="Lys-tRNA-ligase_II_N"/>
</dbReference>
<dbReference type="SUPFAM" id="SSF55681">
    <property type="entry name" value="Class II aaRS and biotin synthetases"/>
    <property type="match status" value="1"/>
</dbReference>
<evidence type="ECO:0000256" key="8">
    <source>
        <dbReference type="ARBA" id="ARBA00048573"/>
    </source>
</evidence>
<feature type="domain" description="Aminoacyl-transfer RNA synthetases class-II family profile" evidence="10">
    <location>
        <begin position="175"/>
        <end position="473"/>
    </location>
</feature>
<dbReference type="GO" id="GO:0000049">
    <property type="term" value="F:tRNA binding"/>
    <property type="evidence" value="ECO:0007669"/>
    <property type="project" value="TreeGrafter"/>
</dbReference>
<proteinExistence type="inferred from homology"/>
<dbReference type="InterPro" id="IPR012340">
    <property type="entry name" value="NA-bd_OB-fold"/>
</dbReference>
<evidence type="ECO:0000313" key="12">
    <source>
        <dbReference type="Proteomes" id="UP000053239"/>
    </source>
</evidence>
<dbReference type="PANTHER" id="PTHR42918">
    <property type="entry name" value="LYSYL-TRNA SYNTHETASE"/>
    <property type="match status" value="1"/>
</dbReference>
<sequence>MERKFNDQETVRREKLSKLCREMGSPYHITRLDELLSINEILNLPEGYNLPLRCAGRILVVRHTFFVLSEHNTRIQAYIDLKGNISETNKEEKEKLYSYFKEYIDIGDYVYILGTLFRTKTGELTVNVSDLKIVSKALKPLPNKRDGIVDPELTVRNRVAHIITSPECFNVLEARSKIIQSLREFLYSKDYLEVETPILHKIAGGAAAKPFITRHNVLKEDLFLRVAPELYLKRLIVGGFTKVFEIGKSFRNEGVDSTHNPEFTSVEIYTAYEDMFSTMQLCENLLTSLFKKFMSSPPIAFKRFHIADLIREKYSVNFREKVPSKEETFELAKKFSLQIEEEEISVGLVYEKIFEDLISPELVEPTFVFGFSSEQSPLAKKDRENPFFSERFELYVDGQELANGFSEQNDPSEQERQFREQLGQKNSTGSIDYDYISSLEYGLPPTGGVGIGIDRLVMYILGRKNIKEVITFPFLKG</sequence>
<dbReference type="PROSITE" id="PS50862">
    <property type="entry name" value="AA_TRNA_LIGASE_II"/>
    <property type="match status" value="1"/>
</dbReference>
<name>A0A0J9TLZ8_PLAVI</name>
<gene>
    <name evidence="11" type="ORF">PVNG_02477</name>
</gene>
<comment type="catalytic activity">
    <reaction evidence="8 9">
        <text>tRNA(Lys) + L-lysine + ATP = L-lysyl-tRNA(Lys) + AMP + diphosphate</text>
        <dbReference type="Rhea" id="RHEA:20792"/>
        <dbReference type="Rhea" id="RHEA-COMP:9696"/>
        <dbReference type="Rhea" id="RHEA-COMP:9697"/>
        <dbReference type="ChEBI" id="CHEBI:30616"/>
        <dbReference type="ChEBI" id="CHEBI:32551"/>
        <dbReference type="ChEBI" id="CHEBI:33019"/>
        <dbReference type="ChEBI" id="CHEBI:78442"/>
        <dbReference type="ChEBI" id="CHEBI:78529"/>
        <dbReference type="ChEBI" id="CHEBI:456215"/>
        <dbReference type="EC" id="6.1.1.6"/>
    </reaction>
</comment>
<evidence type="ECO:0000259" key="10">
    <source>
        <dbReference type="PROSITE" id="PS50862"/>
    </source>
</evidence>
<dbReference type="GO" id="GO:0006430">
    <property type="term" value="P:lysyl-tRNA aminoacylation"/>
    <property type="evidence" value="ECO:0007669"/>
    <property type="project" value="InterPro"/>
</dbReference>
<dbReference type="PRINTS" id="PR00982">
    <property type="entry name" value="TRNASYNTHLYS"/>
</dbReference>